<organism evidence="1 2">
    <name type="scientific">Emericellopsis cladophorae</name>
    <dbReference type="NCBI Taxonomy" id="2686198"/>
    <lineage>
        <taxon>Eukaryota</taxon>
        <taxon>Fungi</taxon>
        <taxon>Dikarya</taxon>
        <taxon>Ascomycota</taxon>
        <taxon>Pezizomycotina</taxon>
        <taxon>Sordariomycetes</taxon>
        <taxon>Hypocreomycetidae</taxon>
        <taxon>Hypocreales</taxon>
        <taxon>Bionectriaceae</taxon>
        <taxon>Emericellopsis</taxon>
    </lineage>
</organism>
<reference evidence="1" key="2">
    <citation type="submission" date="2022-07" db="EMBL/GenBank/DDBJ databases">
        <authorList>
            <person name="Goncalves M.F.M."/>
            <person name="Hilario S."/>
            <person name="Van De Peer Y."/>
            <person name="Esteves A.C."/>
            <person name="Alves A."/>
        </authorList>
    </citation>
    <scope>NUCLEOTIDE SEQUENCE</scope>
    <source>
        <strain evidence="1">MUM 19.33</strain>
    </source>
</reference>
<accession>A0A9Q0BB02</accession>
<name>A0A9Q0BB02_9HYPO</name>
<reference evidence="1" key="1">
    <citation type="journal article" date="2021" name="J Fungi (Basel)">
        <title>Genomic and Metabolomic Analyses of the Marine Fungus Emericellopsis cladophorae: Insights into Saltwater Adaptability Mechanisms and Its Biosynthetic Potential.</title>
        <authorList>
            <person name="Goncalves M.F.M."/>
            <person name="Hilario S."/>
            <person name="Van de Peer Y."/>
            <person name="Esteves A.C."/>
            <person name="Alves A."/>
        </authorList>
    </citation>
    <scope>NUCLEOTIDE SEQUENCE</scope>
    <source>
        <strain evidence="1">MUM 19.33</strain>
    </source>
</reference>
<evidence type="ECO:0000313" key="1">
    <source>
        <dbReference type="EMBL" id="KAI6778762.1"/>
    </source>
</evidence>
<proteinExistence type="predicted"/>
<gene>
    <name evidence="1" type="ORF">J7T54_005865</name>
</gene>
<evidence type="ECO:0000313" key="2">
    <source>
        <dbReference type="Proteomes" id="UP001055219"/>
    </source>
</evidence>
<protein>
    <submittedName>
        <fullName evidence="1">Uncharacterized protein</fullName>
    </submittedName>
</protein>
<keyword evidence="2" id="KW-1185">Reference proteome</keyword>
<sequence>MTALSRFLEAMPDSVGLKTAFGGHHETQRMEAIRPNLQKVRQAWQSNDEYRLMMERVRRHIQPSLLPDETQQIFLRLLGGFRDYGDIDNQRPEKPPVEQLDAIELYTSVAGFNSLYSLICKAMRNEKAADEVLESAIVMVELLTIDLYNLRLTNIGHPRYANFEGVTYRGLKVTEDEMSEYKAIMDREDRSRRNFSTPLGLLSSSTDKKVMDEFSKQESQQQGASSGDRRRIRVHLTIHIHGMDPRLLQEYQARYPDSVVTSICAMPVAHVSSEGEKEILLRGPFFHLIATKELENEGETYYELLVVMMNTNRDHGLEHASNQGCKERQRRCFLHAVSASKFDVCAGLADKLGRLDDAVEYRNLRQKALDELRCTHNIDVELDDSLAKTRSKDMATWFGGALKSSYPHHYASRRVAWQEAIRREDWVEAEKIIETEYDFQKREWFNVGNLTDQGENLLYDHLTFLHILAIKSCPEVDDTEQREETVRSFDKDRHTAFQLAKMHANEGLISRLQPRIIHAIQPEVLDGLEKRLHHLMEDRLGEFLDKHAFHMPQLSVLTEMEIPDLWIPIPLMYGKNQYESRLSPMQSSKHYQKIVHEQAKVLAAGDDIAAIENGLKCFHNLKK</sequence>
<dbReference type="OrthoDB" id="2890956at2759"/>
<comment type="caution">
    <text evidence="1">The sequence shown here is derived from an EMBL/GenBank/DDBJ whole genome shotgun (WGS) entry which is preliminary data.</text>
</comment>
<dbReference type="Proteomes" id="UP001055219">
    <property type="component" value="Unassembled WGS sequence"/>
</dbReference>
<dbReference type="RefSeq" id="XP_051359618.1">
    <property type="nucleotide sequence ID" value="XM_051509395.1"/>
</dbReference>
<dbReference type="GeneID" id="75832348"/>
<dbReference type="EMBL" id="JAGIXG020000060">
    <property type="protein sequence ID" value="KAI6778762.1"/>
    <property type="molecule type" value="Genomic_DNA"/>
</dbReference>
<dbReference type="AlphaFoldDB" id="A0A9Q0BB02"/>